<evidence type="ECO:0000313" key="2">
    <source>
        <dbReference type="Proteomes" id="UP000199312"/>
    </source>
</evidence>
<accession>A0A1I6NP50</accession>
<name>A0A1I6NP50_9FLAO</name>
<sequence>MKKLKLIFGLLMVTAFVAVTVLSYTSGDEQAIRRDVILPTGA</sequence>
<protein>
    <submittedName>
        <fullName evidence="1">Uncharacterized protein</fullName>
    </submittedName>
</protein>
<dbReference type="Proteomes" id="UP000199312">
    <property type="component" value="Unassembled WGS sequence"/>
</dbReference>
<proteinExistence type="predicted"/>
<keyword evidence="2" id="KW-1185">Reference proteome</keyword>
<dbReference type="RefSeq" id="WP_262493851.1">
    <property type="nucleotide sequence ID" value="NZ_FOZP01000001.1"/>
</dbReference>
<dbReference type="AlphaFoldDB" id="A0A1I6NP50"/>
<reference evidence="2" key="1">
    <citation type="submission" date="2016-10" db="EMBL/GenBank/DDBJ databases">
        <authorList>
            <person name="Varghese N."/>
            <person name="Submissions S."/>
        </authorList>
    </citation>
    <scope>NUCLEOTIDE SEQUENCE [LARGE SCALE GENOMIC DNA]</scope>
    <source>
        <strain evidence="2">DSM 24450</strain>
    </source>
</reference>
<gene>
    <name evidence="1" type="ORF">SAMN04488006_0236</name>
</gene>
<dbReference type="EMBL" id="FOZP01000001">
    <property type="protein sequence ID" value="SFS29685.1"/>
    <property type="molecule type" value="Genomic_DNA"/>
</dbReference>
<organism evidence="1 2">
    <name type="scientific">Lutibacter maritimus</name>
    <dbReference type="NCBI Taxonomy" id="593133"/>
    <lineage>
        <taxon>Bacteria</taxon>
        <taxon>Pseudomonadati</taxon>
        <taxon>Bacteroidota</taxon>
        <taxon>Flavobacteriia</taxon>
        <taxon>Flavobacteriales</taxon>
        <taxon>Flavobacteriaceae</taxon>
        <taxon>Lutibacter</taxon>
    </lineage>
</organism>
<evidence type="ECO:0000313" key="1">
    <source>
        <dbReference type="EMBL" id="SFS29685.1"/>
    </source>
</evidence>